<dbReference type="FunFam" id="3.30.565.10:FF:000006">
    <property type="entry name" value="Sensor histidine kinase WalK"/>
    <property type="match status" value="1"/>
</dbReference>
<keyword evidence="3" id="KW-0597">Phosphoprotein</keyword>
<dbReference type="SUPFAM" id="SSF47384">
    <property type="entry name" value="Homodimeric domain of signal transducing histidine kinase"/>
    <property type="match status" value="1"/>
</dbReference>
<feature type="domain" description="Histidine kinase" evidence="6">
    <location>
        <begin position="517"/>
        <end position="731"/>
    </location>
</feature>
<dbReference type="OrthoDB" id="65110at2"/>
<name>H8GX28_DEIGI</name>
<dbReference type="SUPFAM" id="SSF55874">
    <property type="entry name" value="ATPase domain of HSP90 chaperone/DNA topoisomerase II/histidine kinase"/>
    <property type="match status" value="1"/>
</dbReference>
<dbReference type="HOGENOM" id="CLU_013920_0_0_0"/>
<dbReference type="InterPro" id="IPR052162">
    <property type="entry name" value="Sensor_kinase/Photoreceptor"/>
</dbReference>
<dbReference type="PROSITE" id="PS50112">
    <property type="entry name" value="PAS"/>
    <property type="match status" value="1"/>
</dbReference>
<dbReference type="InterPro" id="IPR036097">
    <property type="entry name" value="HisK_dim/P_sf"/>
</dbReference>
<dbReference type="PATRIC" id="fig|745776.4.peg.656"/>
<dbReference type="InterPro" id="IPR004358">
    <property type="entry name" value="Sig_transdc_His_kin-like_C"/>
</dbReference>
<dbReference type="STRING" id="745776.DGo_CA0641"/>
<dbReference type="SUPFAM" id="SSF55781">
    <property type="entry name" value="GAF domain-like"/>
    <property type="match status" value="1"/>
</dbReference>
<dbReference type="EMBL" id="CP002191">
    <property type="protein sequence ID" value="AFD24568.1"/>
    <property type="molecule type" value="Genomic_DNA"/>
</dbReference>
<evidence type="ECO:0000256" key="4">
    <source>
        <dbReference type="ARBA" id="ARBA00022679"/>
    </source>
</evidence>
<sequence>MSDVAALKEQHRLSEQLHGVLHRLGDSQQPRLAWAELLEAAAQEFAPDFAEVWEVGEHGLRPMGATGTLPGGAARPPVEWPQAQQAAYLLGLCRTPEQLGGERTDRVLWPLCLDGAPLGLLHLQFAQERFVSAAQQRFLDKLTLYGAATLGHLLARQRERAVFAEMQQSEERSRRLLQESPVPILSGTLGGGLTGANDAALRLLGYGREEFVRRVPDWNSLLAPGQMDTAREAFGQALRTGRSDPVEKELLTSGGERIPVEAFLVRDGEGEAGGLVGYLRDLRSERTFRRLWTSRASSLQSQVDQGQSALARQAEELRQKNLELEARTRVLEGFAELTRHLTLHTDPYRLIGRAQEFTRSLLPQTFALYYEPEDGLWRVRSQVGDTGSPALQEVLDTGLPYHSSAYLLVPWQTRRPYYTDEYTLETDPALSDHLTPQELPIQTVATLPVLVHGEVRGVFALGLNVAQSWTRVDRVIVESVVHNLGLALERAEQAQALQQRTRELERSNAELEQFAFVASHDLQEPLRSVSSFAQLLALRYGDNGDPRVARYVSYITEGTERMRLLIDDLLTFSRIGSRPRPFVAVRLATQAEQVSRDLVGRVEDQGGSLTIGALPQVQGDPAQLRLVLAHLLDNALKFRSPQRPPQVEVSARRLGQWVQVTVQDNGIGIDERHYEQVFTIFQRLHSREQYAGNGIGLPLVRKIVERHGGQVSLDSVPGQGTRVVFTLRAATDDPSGDD</sequence>
<dbReference type="Pfam" id="PF02518">
    <property type="entry name" value="HATPase_c"/>
    <property type="match status" value="1"/>
</dbReference>
<dbReference type="InterPro" id="IPR036890">
    <property type="entry name" value="HATPase_C_sf"/>
</dbReference>
<feature type="domain" description="PAS" evidence="7">
    <location>
        <begin position="169"/>
        <end position="241"/>
    </location>
</feature>
<dbReference type="NCBIfam" id="TIGR00229">
    <property type="entry name" value="sensory_box"/>
    <property type="match status" value="1"/>
</dbReference>
<keyword evidence="4" id="KW-0808">Transferase</keyword>
<dbReference type="SUPFAM" id="SSF55785">
    <property type="entry name" value="PYP-like sensor domain (PAS domain)"/>
    <property type="match status" value="1"/>
</dbReference>
<dbReference type="InterPro" id="IPR000014">
    <property type="entry name" value="PAS"/>
</dbReference>
<dbReference type="InterPro" id="IPR003594">
    <property type="entry name" value="HATPase_dom"/>
</dbReference>
<dbReference type="InterPro" id="IPR005467">
    <property type="entry name" value="His_kinase_dom"/>
</dbReference>
<evidence type="ECO:0000259" key="6">
    <source>
        <dbReference type="PROSITE" id="PS50109"/>
    </source>
</evidence>
<dbReference type="PANTHER" id="PTHR43304">
    <property type="entry name" value="PHYTOCHROME-LIKE PROTEIN CPH1"/>
    <property type="match status" value="1"/>
</dbReference>
<accession>H8GX28</accession>
<proteinExistence type="predicted"/>
<dbReference type="GO" id="GO:0000155">
    <property type="term" value="F:phosphorelay sensor kinase activity"/>
    <property type="evidence" value="ECO:0007669"/>
    <property type="project" value="InterPro"/>
</dbReference>
<dbReference type="AlphaFoldDB" id="H8GX28"/>
<evidence type="ECO:0000313" key="8">
    <source>
        <dbReference type="EMBL" id="AFD24568.1"/>
    </source>
</evidence>
<dbReference type="InterPro" id="IPR029016">
    <property type="entry name" value="GAF-like_dom_sf"/>
</dbReference>
<dbReference type="InterPro" id="IPR003661">
    <property type="entry name" value="HisK_dim/P_dom"/>
</dbReference>
<dbReference type="Gene3D" id="3.30.565.10">
    <property type="entry name" value="Histidine kinase-like ATPase, C-terminal domain"/>
    <property type="match status" value="1"/>
</dbReference>
<evidence type="ECO:0000256" key="2">
    <source>
        <dbReference type="ARBA" id="ARBA00012438"/>
    </source>
</evidence>
<dbReference type="RefSeq" id="WP_014684051.1">
    <property type="nucleotide sequence ID" value="NC_017790.1"/>
</dbReference>
<dbReference type="InterPro" id="IPR035965">
    <property type="entry name" value="PAS-like_dom_sf"/>
</dbReference>
<evidence type="ECO:0000256" key="1">
    <source>
        <dbReference type="ARBA" id="ARBA00000085"/>
    </source>
</evidence>
<dbReference type="SMART" id="SM00388">
    <property type="entry name" value="HisKA"/>
    <property type="match status" value="1"/>
</dbReference>
<dbReference type="PROSITE" id="PS50109">
    <property type="entry name" value="HIS_KIN"/>
    <property type="match status" value="1"/>
</dbReference>
<dbReference type="Pfam" id="PF13426">
    <property type="entry name" value="PAS_9"/>
    <property type="match status" value="1"/>
</dbReference>
<dbReference type="EC" id="2.7.13.3" evidence="2"/>
<dbReference type="PRINTS" id="PR00344">
    <property type="entry name" value="BCTRLSENSOR"/>
</dbReference>
<evidence type="ECO:0000259" key="7">
    <source>
        <dbReference type="PROSITE" id="PS50112"/>
    </source>
</evidence>
<dbReference type="Gene3D" id="3.30.450.20">
    <property type="entry name" value="PAS domain"/>
    <property type="match status" value="1"/>
</dbReference>
<dbReference type="CDD" id="cd00130">
    <property type="entry name" value="PAS"/>
    <property type="match status" value="1"/>
</dbReference>
<reference evidence="8 9" key="1">
    <citation type="journal article" date="2012" name="PLoS ONE">
        <title>Genome sequence and transcriptome analysis of the radioresistant bacterium Deinococcus gobiensis: insights into the extreme environmental adaptations.</title>
        <authorList>
            <person name="Yuan M."/>
            <person name="Chen M."/>
            <person name="Zhang W."/>
            <person name="Lu W."/>
            <person name="Wang J."/>
            <person name="Yang M."/>
            <person name="Zhao P."/>
            <person name="Tang R."/>
            <person name="Li X."/>
            <person name="Hao Y."/>
            <person name="Zhou Z."/>
            <person name="Zhan Y."/>
            <person name="Yu H."/>
            <person name="Teng C."/>
            <person name="Yan Y."/>
            <person name="Ping S."/>
            <person name="Wang Y."/>
            <person name="Lin M."/>
        </authorList>
    </citation>
    <scope>NUCLEOTIDE SEQUENCE [LARGE SCALE GENOMIC DNA]</scope>
    <source>
        <strain evidence="8 9">I-0</strain>
    </source>
</reference>
<dbReference type="Proteomes" id="UP000007575">
    <property type="component" value="Chromosome"/>
</dbReference>
<keyword evidence="5 8" id="KW-0418">Kinase</keyword>
<dbReference type="SMART" id="SM00091">
    <property type="entry name" value="PAS"/>
    <property type="match status" value="1"/>
</dbReference>
<gene>
    <name evidence="8" type="ordered locus">DGo_CA0641</name>
</gene>
<comment type="catalytic activity">
    <reaction evidence="1">
        <text>ATP + protein L-histidine = ADP + protein N-phospho-L-histidine.</text>
        <dbReference type="EC" id="2.7.13.3"/>
    </reaction>
</comment>
<dbReference type="SMART" id="SM00387">
    <property type="entry name" value="HATPase_c"/>
    <property type="match status" value="1"/>
</dbReference>
<dbReference type="Gene3D" id="3.30.450.40">
    <property type="match status" value="1"/>
</dbReference>
<dbReference type="PANTHER" id="PTHR43304:SF1">
    <property type="entry name" value="PAC DOMAIN-CONTAINING PROTEIN"/>
    <property type="match status" value="1"/>
</dbReference>
<evidence type="ECO:0000313" key="9">
    <source>
        <dbReference type="Proteomes" id="UP000007575"/>
    </source>
</evidence>
<protein>
    <recommendedName>
        <fullName evidence="2">histidine kinase</fullName>
        <ecNumber evidence="2">2.7.13.3</ecNumber>
    </recommendedName>
</protein>
<dbReference type="CDD" id="cd00082">
    <property type="entry name" value="HisKA"/>
    <property type="match status" value="1"/>
</dbReference>
<dbReference type="eggNOG" id="COG4251">
    <property type="taxonomic scope" value="Bacteria"/>
</dbReference>
<organism evidence="8 9">
    <name type="scientific">Deinococcus gobiensis (strain DSM 21396 / JCM 16679 / CGMCC 1.7299 / I-0)</name>
    <dbReference type="NCBI Taxonomy" id="745776"/>
    <lineage>
        <taxon>Bacteria</taxon>
        <taxon>Thermotogati</taxon>
        <taxon>Deinococcota</taxon>
        <taxon>Deinococci</taxon>
        <taxon>Deinococcales</taxon>
        <taxon>Deinococcaceae</taxon>
        <taxon>Deinococcus</taxon>
    </lineage>
</organism>
<dbReference type="Gene3D" id="1.10.287.130">
    <property type="match status" value="1"/>
</dbReference>
<keyword evidence="9" id="KW-1185">Reference proteome</keyword>
<evidence type="ECO:0000256" key="5">
    <source>
        <dbReference type="ARBA" id="ARBA00022777"/>
    </source>
</evidence>
<dbReference type="KEGG" id="dgo:DGo_CA0641"/>
<evidence type="ECO:0000256" key="3">
    <source>
        <dbReference type="ARBA" id="ARBA00022553"/>
    </source>
</evidence>
<dbReference type="Pfam" id="PF00512">
    <property type="entry name" value="HisKA"/>
    <property type="match status" value="1"/>
</dbReference>